<comment type="similarity">
    <text evidence="4 14">Belongs to the cytochrome P450 family.</text>
</comment>
<evidence type="ECO:0000256" key="1">
    <source>
        <dbReference type="ARBA" id="ARBA00001971"/>
    </source>
</evidence>
<protein>
    <submittedName>
        <fullName evidence="15">Steroid 17-alpha-hydroxylase 17,20 lyase-like</fullName>
    </submittedName>
</protein>
<dbReference type="Proteomes" id="UP001152795">
    <property type="component" value="Unassembled WGS sequence"/>
</dbReference>
<evidence type="ECO:0000256" key="4">
    <source>
        <dbReference type="ARBA" id="ARBA00010617"/>
    </source>
</evidence>
<evidence type="ECO:0000256" key="14">
    <source>
        <dbReference type="RuleBase" id="RU000461"/>
    </source>
</evidence>
<evidence type="ECO:0000256" key="2">
    <source>
        <dbReference type="ARBA" id="ARBA00004174"/>
    </source>
</evidence>
<dbReference type="GO" id="GO:0042448">
    <property type="term" value="P:progesterone metabolic process"/>
    <property type="evidence" value="ECO:0007669"/>
    <property type="project" value="TreeGrafter"/>
</dbReference>
<dbReference type="Gene3D" id="1.10.630.10">
    <property type="entry name" value="Cytochrome P450"/>
    <property type="match status" value="1"/>
</dbReference>
<evidence type="ECO:0000256" key="3">
    <source>
        <dbReference type="ARBA" id="ARBA00004406"/>
    </source>
</evidence>
<dbReference type="InterPro" id="IPR036396">
    <property type="entry name" value="Cyt_P450_sf"/>
</dbReference>
<evidence type="ECO:0000256" key="7">
    <source>
        <dbReference type="ARBA" id="ARBA00022824"/>
    </source>
</evidence>
<comment type="caution">
    <text evidence="15">The sequence shown here is derived from an EMBL/GenBank/DDBJ whole genome shotgun (WGS) entry which is preliminary data.</text>
</comment>
<reference evidence="15" key="1">
    <citation type="submission" date="2020-04" db="EMBL/GenBank/DDBJ databases">
        <authorList>
            <person name="Alioto T."/>
            <person name="Alioto T."/>
            <person name="Gomez Garrido J."/>
        </authorList>
    </citation>
    <scope>NUCLEOTIDE SEQUENCE</scope>
    <source>
        <strain evidence="15">A484AB</strain>
    </source>
</reference>
<dbReference type="AlphaFoldDB" id="A0A6S7IM78"/>
<evidence type="ECO:0000256" key="8">
    <source>
        <dbReference type="ARBA" id="ARBA00022848"/>
    </source>
</evidence>
<organism evidence="15 16">
    <name type="scientific">Paramuricea clavata</name>
    <name type="common">Red gorgonian</name>
    <name type="synonym">Violescent sea-whip</name>
    <dbReference type="NCBI Taxonomy" id="317549"/>
    <lineage>
        <taxon>Eukaryota</taxon>
        <taxon>Metazoa</taxon>
        <taxon>Cnidaria</taxon>
        <taxon>Anthozoa</taxon>
        <taxon>Octocorallia</taxon>
        <taxon>Malacalcyonacea</taxon>
        <taxon>Plexauridae</taxon>
        <taxon>Paramuricea</taxon>
    </lineage>
</organism>
<evidence type="ECO:0000313" key="16">
    <source>
        <dbReference type="Proteomes" id="UP001152795"/>
    </source>
</evidence>
<dbReference type="EMBL" id="CACRXK020005631">
    <property type="protein sequence ID" value="CAB4006872.1"/>
    <property type="molecule type" value="Genomic_DNA"/>
</dbReference>
<keyword evidence="5 13" id="KW-0349">Heme</keyword>
<keyword evidence="8" id="KW-0492">Microsome</keyword>
<keyword evidence="6 13" id="KW-0479">Metal-binding</keyword>
<comment type="subcellular location">
    <subcellularLocation>
        <location evidence="3">Endoplasmic reticulum membrane</location>
        <topology evidence="3">Peripheral membrane protein</topology>
    </subcellularLocation>
    <subcellularLocation>
        <location evidence="2">Microsome membrane</location>
        <topology evidence="2">Peripheral membrane protein</topology>
    </subcellularLocation>
</comment>
<evidence type="ECO:0000256" key="6">
    <source>
        <dbReference type="ARBA" id="ARBA00022723"/>
    </source>
</evidence>
<dbReference type="PANTHER" id="PTHR24289:SF1">
    <property type="entry name" value="STEROID 17-ALPHA-HYDROXYLASE_17,20 LYASE"/>
    <property type="match status" value="1"/>
</dbReference>
<dbReference type="GO" id="GO:0004508">
    <property type="term" value="F:steroid 17-alpha-monooxygenase activity"/>
    <property type="evidence" value="ECO:0007669"/>
    <property type="project" value="TreeGrafter"/>
</dbReference>
<keyword evidence="12" id="KW-0472">Membrane</keyword>
<evidence type="ECO:0000256" key="10">
    <source>
        <dbReference type="ARBA" id="ARBA00023004"/>
    </source>
</evidence>
<dbReference type="Pfam" id="PF00067">
    <property type="entry name" value="p450"/>
    <property type="match status" value="1"/>
</dbReference>
<dbReference type="PROSITE" id="PS00086">
    <property type="entry name" value="CYTOCHROME_P450"/>
    <property type="match status" value="1"/>
</dbReference>
<dbReference type="PRINTS" id="PR00463">
    <property type="entry name" value="EP450I"/>
</dbReference>
<evidence type="ECO:0000256" key="5">
    <source>
        <dbReference type="ARBA" id="ARBA00022617"/>
    </source>
</evidence>
<dbReference type="FunFam" id="1.10.630.10:FF:000238">
    <property type="entry name" value="Cytochrome P450 2A6"/>
    <property type="match status" value="1"/>
</dbReference>
<keyword evidence="15" id="KW-0456">Lyase</keyword>
<keyword evidence="10 13" id="KW-0408">Iron</keyword>
<dbReference type="InterPro" id="IPR002401">
    <property type="entry name" value="Cyt_P450_E_grp-I"/>
</dbReference>
<evidence type="ECO:0000256" key="11">
    <source>
        <dbReference type="ARBA" id="ARBA00023033"/>
    </source>
</evidence>
<keyword evidence="11 14" id="KW-0503">Monooxygenase</keyword>
<evidence type="ECO:0000256" key="12">
    <source>
        <dbReference type="ARBA" id="ARBA00023136"/>
    </source>
</evidence>
<dbReference type="GO" id="GO:0042446">
    <property type="term" value="P:hormone biosynthetic process"/>
    <property type="evidence" value="ECO:0007669"/>
    <property type="project" value="TreeGrafter"/>
</dbReference>
<dbReference type="PRINTS" id="PR00385">
    <property type="entry name" value="P450"/>
</dbReference>
<dbReference type="InterPro" id="IPR001128">
    <property type="entry name" value="Cyt_P450"/>
</dbReference>
<dbReference type="GO" id="GO:0005789">
    <property type="term" value="C:endoplasmic reticulum membrane"/>
    <property type="evidence" value="ECO:0007669"/>
    <property type="project" value="UniProtKB-SubCell"/>
</dbReference>
<dbReference type="GO" id="GO:0005506">
    <property type="term" value="F:iron ion binding"/>
    <property type="evidence" value="ECO:0007669"/>
    <property type="project" value="InterPro"/>
</dbReference>
<evidence type="ECO:0000313" key="15">
    <source>
        <dbReference type="EMBL" id="CAB4006872.1"/>
    </source>
</evidence>
<dbReference type="OrthoDB" id="5954079at2759"/>
<accession>A0A6S7IM78</accession>
<dbReference type="GO" id="GO:0016829">
    <property type="term" value="F:lyase activity"/>
    <property type="evidence" value="ECO:0007669"/>
    <property type="project" value="UniProtKB-KW"/>
</dbReference>
<name>A0A6S7IM78_PARCT</name>
<dbReference type="GO" id="GO:0020037">
    <property type="term" value="F:heme binding"/>
    <property type="evidence" value="ECO:0007669"/>
    <property type="project" value="InterPro"/>
</dbReference>
<keyword evidence="7" id="KW-0256">Endoplasmic reticulum</keyword>
<sequence length="495" mass="56501">MMIVEVATTLCLVWFVWYFVTTYFERRSMPPGPFPYPLVGNLRDVNFNSSKPFRKLRETYGNIFTVTLGRKCVVVNTASLAREARFGRNKDYAVGVSVESIYPFNIILGPNDVVFADYGTPYLFRRRVFKSAMHVFGAGINEAEERGGHAVKSMLEKIDSLKGQPFSPKELIVSAILIQLRQWLTSQNLSFEHSNIRLLLEFGEITAKQNLEGTYLHKLPFHSYLPTEFNRSIKRATDIKSSIIHPVFQSHLETHTPGVIRDMTDSFISAYKKDMAKETSKDIGSIDDIRDLMVDVIFASSDTTSSSLAWFILYMVSYPEVQKKIHHELDQVIDKDDLPRWQDVRNMPYLQATICEVMRRSSPVPSTGSNTTRAITLAGYHVPKGTWILLDLTQIHHDEQEWPQPEEFKPERFLDVEGKFVGWTKLDAFLPFGLGRRECAGIAFAKIMLFTFAATLLHRLRFELPEGAEKPNEEPSSIALVSSPGDFKVIARNRR</sequence>
<evidence type="ECO:0000256" key="9">
    <source>
        <dbReference type="ARBA" id="ARBA00023002"/>
    </source>
</evidence>
<keyword evidence="9 14" id="KW-0560">Oxidoreductase</keyword>
<feature type="binding site" description="axial binding residue" evidence="13">
    <location>
        <position position="439"/>
    </location>
    <ligand>
        <name>heme</name>
        <dbReference type="ChEBI" id="CHEBI:30413"/>
    </ligand>
    <ligandPart>
        <name>Fe</name>
        <dbReference type="ChEBI" id="CHEBI:18248"/>
    </ligandPart>
</feature>
<dbReference type="PANTHER" id="PTHR24289">
    <property type="entry name" value="STEROID 17-ALPHA-HYDROXYLASE/17,20 LYASE"/>
    <property type="match status" value="1"/>
</dbReference>
<keyword evidence="16" id="KW-1185">Reference proteome</keyword>
<proteinExistence type="inferred from homology"/>
<evidence type="ECO:0000256" key="13">
    <source>
        <dbReference type="PIRSR" id="PIRSR602401-1"/>
    </source>
</evidence>
<gene>
    <name evidence="15" type="ORF">PACLA_8A016593</name>
</gene>
<dbReference type="InterPro" id="IPR017972">
    <property type="entry name" value="Cyt_P450_CS"/>
</dbReference>
<dbReference type="SUPFAM" id="SSF48264">
    <property type="entry name" value="Cytochrome P450"/>
    <property type="match status" value="1"/>
</dbReference>
<comment type="cofactor">
    <cofactor evidence="1 13">
        <name>heme</name>
        <dbReference type="ChEBI" id="CHEBI:30413"/>
    </cofactor>
</comment>